<evidence type="ECO:0000313" key="1">
    <source>
        <dbReference type="EMBL" id="OIM20740.1"/>
    </source>
</evidence>
<accession>A0A6N4A005</accession>
<evidence type="ECO:0000313" key="2">
    <source>
        <dbReference type="Proteomes" id="UP000181728"/>
    </source>
</evidence>
<dbReference type="EMBL" id="MLOK01000050">
    <property type="protein sequence ID" value="OIM20740.1"/>
    <property type="molecule type" value="Genomic_DNA"/>
</dbReference>
<protein>
    <submittedName>
        <fullName evidence="1">Uncharacterized protein</fullName>
    </submittedName>
</protein>
<dbReference type="AlphaFoldDB" id="A0A6N4A005"/>
<gene>
    <name evidence="1" type="ORF">ATX59_07420</name>
</gene>
<name>A0A6N4A005_OENOE</name>
<comment type="caution">
    <text evidence="1">The sequence shown here is derived from an EMBL/GenBank/DDBJ whole genome shotgun (WGS) entry which is preliminary data.</text>
</comment>
<sequence length="366" mass="42872">MQRQSINVYLKYQLTKNLSVDQNIFLSKEEIQRKMQQHRLELINDNIDFISSRYELLRSNLADGPSTIRTEIDPYIEECKTKEQLELFKMCRYYWSSPYSNHVGRRMEVIVRDRAVSNHPIIGIGALGSPVMHIPTRDKYIGWDKNNRYKKLIYTASLYVCGAMPPYNDLLGGKLMAYIMSSSKVLDMYKAKYSVLSPRRHNSINQLACIFTSGLFGRSSQYNRLAYDGKKLFIPIGYTEGYGTMFLDERCFFAMRLLVTKFGKMPKDFSSNQKIQLVRSSCRILGINPDLCLKSASTRRSLYLVPLATNYLSFLCGKVSTLKESIINTESIISFWKRRWYFQRKEYVKNKKYLINQFNPDKFKFF</sequence>
<dbReference type="InterPro" id="IPR025639">
    <property type="entry name" value="DruA"/>
</dbReference>
<dbReference type="Proteomes" id="UP000181728">
    <property type="component" value="Unassembled WGS sequence"/>
</dbReference>
<dbReference type="Pfam" id="PF14236">
    <property type="entry name" value="DruA"/>
    <property type="match status" value="1"/>
</dbReference>
<reference evidence="1 2" key="1">
    <citation type="journal article" date="2016" name="BMC Genomics">
        <title>Consensus pan-genome assembly of the specialised wine bacterium Oenococcus oeni.</title>
        <authorList>
            <person name="Sternes P.R."/>
            <person name="Borneman A.R."/>
        </authorList>
    </citation>
    <scope>NUCLEOTIDE SEQUENCE [LARGE SCALE GENOMIC DNA]</scope>
    <source>
        <strain evidence="1 2">AWRIB661</strain>
    </source>
</reference>
<proteinExistence type="predicted"/>
<dbReference type="RefSeq" id="WP_071449066.1">
    <property type="nucleotide sequence ID" value="NZ_MLOK01000050.1"/>
</dbReference>
<organism evidence="1 2">
    <name type="scientific">Oenococcus oeni</name>
    <name type="common">Leuconostoc oenos</name>
    <dbReference type="NCBI Taxonomy" id="1247"/>
    <lineage>
        <taxon>Bacteria</taxon>
        <taxon>Bacillati</taxon>
        <taxon>Bacillota</taxon>
        <taxon>Bacilli</taxon>
        <taxon>Lactobacillales</taxon>
        <taxon>Lactobacillaceae</taxon>
        <taxon>Oenococcus</taxon>
    </lineage>
</organism>